<evidence type="ECO:0000259" key="12">
    <source>
        <dbReference type="Pfam" id="PF01467"/>
    </source>
</evidence>
<dbReference type="InterPro" id="IPR014729">
    <property type="entry name" value="Rossmann-like_a/b/a_fold"/>
</dbReference>
<dbReference type="Gene3D" id="3.40.50.620">
    <property type="entry name" value="HUPs"/>
    <property type="match status" value="1"/>
</dbReference>
<evidence type="ECO:0000256" key="11">
    <source>
        <dbReference type="HAMAP-Rule" id="MF_00244"/>
    </source>
</evidence>
<dbReference type="GO" id="GO:0005524">
    <property type="term" value="F:ATP binding"/>
    <property type="evidence" value="ECO:0007669"/>
    <property type="project" value="UniProtKB-KW"/>
</dbReference>
<dbReference type="EMBL" id="JANUBL010000001">
    <property type="protein sequence ID" value="MCS4119773.1"/>
    <property type="molecule type" value="Genomic_DNA"/>
</dbReference>
<evidence type="ECO:0000313" key="15">
    <source>
        <dbReference type="EMBL" id="MCS3951342.1"/>
    </source>
</evidence>
<reference evidence="15" key="1">
    <citation type="submission" date="2022-08" db="EMBL/GenBank/DDBJ databases">
        <title>Genomic Encyclopedia of Type Strains, Phase V (KMG-V): Genome sequencing to study the core and pangenomes of soil and plant-associated prokaryotes.</title>
        <authorList>
            <person name="Whitman W."/>
        </authorList>
    </citation>
    <scope>NUCLEOTIDE SEQUENCE</scope>
    <source>
        <strain evidence="14">SP2016B</strain>
        <strain evidence="15">SP2017</strain>
        <strain evidence="18">SP3002</strain>
        <strain evidence="16">SP3012</strain>
        <strain evidence="17">SP3026</strain>
        <strain evidence="13">SP3049</strain>
    </source>
</reference>
<dbReference type="RefSeq" id="WP_011404800.1">
    <property type="nucleotide sequence ID" value="NZ_CALTRV010000006.1"/>
</dbReference>
<evidence type="ECO:0000256" key="3">
    <source>
        <dbReference type="ARBA" id="ARBA00009014"/>
    </source>
</evidence>
<dbReference type="Proteomes" id="UP001155034">
    <property type="component" value="Unassembled WGS sequence"/>
</dbReference>
<dbReference type="NCBIfam" id="NF000840">
    <property type="entry name" value="PRK00071.1-3"/>
    <property type="match status" value="1"/>
</dbReference>
<dbReference type="Proteomes" id="UP001155110">
    <property type="component" value="Unassembled WGS sequence"/>
</dbReference>
<dbReference type="CDD" id="cd02165">
    <property type="entry name" value="NMNAT"/>
    <property type="match status" value="1"/>
</dbReference>
<comment type="function">
    <text evidence="1 11">Catalyzes the reversible adenylation of nicotinate mononucleotide (NaMN) to nicotinic acid adenine dinucleotide (NaAD).</text>
</comment>
<dbReference type="Proteomes" id="UP001155057">
    <property type="component" value="Unassembled WGS sequence"/>
</dbReference>
<keyword evidence="7 11" id="KW-0547">Nucleotide-binding</keyword>
<dbReference type="GO" id="GO:0009435">
    <property type="term" value="P:NAD+ biosynthetic process"/>
    <property type="evidence" value="ECO:0007669"/>
    <property type="project" value="UniProtKB-UniRule"/>
</dbReference>
<evidence type="ECO:0000313" key="16">
    <source>
        <dbReference type="EMBL" id="MCS4037412.1"/>
    </source>
</evidence>
<evidence type="ECO:0000313" key="17">
    <source>
        <dbReference type="EMBL" id="MCS4119773.1"/>
    </source>
</evidence>
<feature type="domain" description="Cytidyltransferase-like" evidence="12">
    <location>
        <begin position="5"/>
        <end position="166"/>
    </location>
</feature>
<evidence type="ECO:0000313" key="13">
    <source>
        <dbReference type="EMBL" id="MCS3708507.1"/>
    </source>
</evidence>
<dbReference type="Pfam" id="PF01467">
    <property type="entry name" value="CTP_transf_like"/>
    <property type="match status" value="1"/>
</dbReference>
<dbReference type="GeneID" id="83729015"/>
<dbReference type="EMBL" id="JANTZM010000014">
    <property type="protein sequence ID" value="MCS4158740.1"/>
    <property type="molecule type" value="Genomic_DNA"/>
</dbReference>
<dbReference type="Proteomes" id="UP001155010">
    <property type="component" value="Unassembled WGS sequence"/>
</dbReference>
<evidence type="ECO:0000256" key="5">
    <source>
        <dbReference type="ARBA" id="ARBA00022679"/>
    </source>
</evidence>
<accession>A0A840EBZ8</accession>
<dbReference type="EMBL" id="JANTYZ010000001">
    <property type="protein sequence ID" value="MCS3863551.1"/>
    <property type="molecule type" value="Genomic_DNA"/>
</dbReference>
<dbReference type="EMBL" id="JANUAE010000001">
    <property type="protein sequence ID" value="MCS3708507.1"/>
    <property type="molecule type" value="Genomic_DNA"/>
</dbReference>
<dbReference type="EMBL" id="JANUBF010000018">
    <property type="protein sequence ID" value="MCS4037412.1"/>
    <property type="molecule type" value="Genomic_DNA"/>
</dbReference>
<dbReference type="SUPFAM" id="SSF52374">
    <property type="entry name" value="Nucleotidylyl transferase"/>
    <property type="match status" value="1"/>
</dbReference>
<evidence type="ECO:0000256" key="1">
    <source>
        <dbReference type="ARBA" id="ARBA00002324"/>
    </source>
</evidence>
<dbReference type="Proteomes" id="UP001155040">
    <property type="component" value="Unassembled WGS sequence"/>
</dbReference>
<name>A0A840EBZ8_9BACT</name>
<dbReference type="InterPro" id="IPR004821">
    <property type="entry name" value="Cyt_trans-like"/>
</dbReference>
<comment type="caution">
    <text evidence="15">The sequence shown here is derived from an EMBL/GenBank/DDBJ whole genome shotgun (WGS) entry which is preliminary data.</text>
</comment>
<evidence type="ECO:0000313" key="18">
    <source>
        <dbReference type="EMBL" id="MCS4158740.1"/>
    </source>
</evidence>
<dbReference type="Proteomes" id="UP001155144">
    <property type="component" value="Unassembled WGS sequence"/>
</dbReference>
<evidence type="ECO:0000256" key="6">
    <source>
        <dbReference type="ARBA" id="ARBA00022695"/>
    </source>
</evidence>
<organism evidence="15 19">
    <name type="scientific">Salinibacter ruber</name>
    <dbReference type="NCBI Taxonomy" id="146919"/>
    <lineage>
        <taxon>Bacteria</taxon>
        <taxon>Pseudomonadati</taxon>
        <taxon>Rhodothermota</taxon>
        <taxon>Rhodothermia</taxon>
        <taxon>Rhodothermales</taxon>
        <taxon>Salinibacteraceae</taxon>
        <taxon>Salinibacter</taxon>
    </lineage>
</organism>
<evidence type="ECO:0000256" key="4">
    <source>
        <dbReference type="ARBA" id="ARBA00022642"/>
    </source>
</evidence>
<comment type="pathway">
    <text evidence="2 11">Cofactor biosynthesis; NAD(+) biosynthesis; deamido-NAD(+) from nicotinate D-ribonucleotide: step 1/1.</text>
</comment>
<comment type="catalytic activity">
    <reaction evidence="10 11">
        <text>nicotinate beta-D-ribonucleotide + ATP + H(+) = deamido-NAD(+) + diphosphate</text>
        <dbReference type="Rhea" id="RHEA:22860"/>
        <dbReference type="ChEBI" id="CHEBI:15378"/>
        <dbReference type="ChEBI" id="CHEBI:30616"/>
        <dbReference type="ChEBI" id="CHEBI:33019"/>
        <dbReference type="ChEBI" id="CHEBI:57502"/>
        <dbReference type="ChEBI" id="CHEBI:58437"/>
        <dbReference type="EC" id="2.7.7.18"/>
    </reaction>
</comment>
<evidence type="ECO:0000256" key="7">
    <source>
        <dbReference type="ARBA" id="ARBA00022741"/>
    </source>
</evidence>
<proteinExistence type="inferred from homology"/>
<dbReference type="EMBL" id="JANUBB010000004">
    <property type="protein sequence ID" value="MCS3951342.1"/>
    <property type="molecule type" value="Genomic_DNA"/>
</dbReference>
<gene>
    <name evidence="11" type="primary">nadD</name>
    <name evidence="17" type="ORF">GGP45_000091</name>
    <name evidence="13" type="ORF">GGP61_000094</name>
    <name evidence="14" type="ORF">GGP82_000082</name>
    <name evidence="15" type="ORF">GGP83_001284</name>
    <name evidence="18" type="ORF">GGP99_002719</name>
    <name evidence="16" type="ORF">GGQ01_002493</name>
</gene>
<evidence type="ECO:0000313" key="14">
    <source>
        <dbReference type="EMBL" id="MCS3863551.1"/>
    </source>
</evidence>
<evidence type="ECO:0000256" key="8">
    <source>
        <dbReference type="ARBA" id="ARBA00022840"/>
    </source>
</evidence>
<dbReference type="NCBIfam" id="TIGR00482">
    <property type="entry name" value="nicotinate (nicotinamide) nucleotide adenylyltransferase"/>
    <property type="match status" value="1"/>
</dbReference>
<dbReference type="PANTHER" id="PTHR39321">
    <property type="entry name" value="NICOTINATE-NUCLEOTIDE ADENYLYLTRANSFERASE-RELATED"/>
    <property type="match status" value="1"/>
</dbReference>
<keyword evidence="6 11" id="KW-0548">Nucleotidyltransferase</keyword>
<dbReference type="GO" id="GO:0004515">
    <property type="term" value="F:nicotinate-nucleotide adenylyltransferase activity"/>
    <property type="evidence" value="ECO:0007669"/>
    <property type="project" value="UniProtKB-UniRule"/>
</dbReference>
<dbReference type="AlphaFoldDB" id="A0A840EBZ8"/>
<dbReference type="PANTHER" id="PTHR39321:SF3">
    <property type="entry name" value="PHOSPHOPANTETHEINE ADENYLYLTRANSFERASE"/>
    <property type="match status" value="1"/>
</dbReference>
<sequence>MTVGLFGGSFNPPHVAHLVVAEVVRDQFGLDEVWWIPNATPPHKPNDELAAVQHRLAMTERTVEGNPAFRVCGVEVERDGVSYTVETLRVLQDQHPDTDFALILGSDSLDHFADWHRPDEIAERVPFIVYKRPGAIESVADPRFVNDVRYAAAPVMEISGTEVRARRRAGRSIRYLVPEAVRAYIDTHDLYRPTD</sequence>
<protein>
    <recommendedName>
        <fullName evidence="11">Probable nicotinate-nucleotide adenylyltransferase</fullName>
        <ecNumber evidence="11">2.7.7.18</ecNumber>
    </recommendedName>
    <alternativeName>
        <fullName evidence="11">Deamido-NAD(+) diphosphorylase</fullName>
    </alternativeName>
    <alternativeName>
        <fullName evidence="11">Deamido-NAD(+) pyrophosphorylase</fullName>
    </alternativeName>
    <alternativeName>
        <fullName evidence="11">Nicotinate mononucleotide adenylyltransferase</fullName>
        <shortName evidence="11">NaMN adenylyltransferase</shortName>
    </alternativeName>
</protein>
<dbReference type="NCBIfam" id="TIGR00125">
    <property type="entry name" value="cyt_tran_rel"/>
    <property type="match status" value="1"/>
</dbReference>
<dbReference type="OMA" id="WIMGADS"/>
<evidence type="ECO:0000256" key="10">
    <source>
        <dbReference type="ARBA" id="ARBA00048721"/>
    </source>
</evidence>
<evidence type="ECO:0000256" key="2">
    <source>
        <dbReference type="ARBA" id="ARBA00005019"/>
    </source>
</evidence>
<dbReference type="InterPro" id="IPR005248">
    <property type="entry name" value="NadD/NMNAT"/>
</dbReference>
<keyword evidence="4 11" id="KW-0662">Pyridine nucleotide biosynthesis</keyword>
<comment type="similarity">
    <text evidence="3 11">Belongs to the NadD family.</text>
</comment>
<dbReference type="SMR" id="A0A840EBZ8"/>
<evidence type="ECO:0000313" key="19">
    <source>
        <dbReference type="Proteomes" id="UP001155010"/>
    </source>
</evidence>
<keyword evidence="9 11" id="KW-0520">NAD</keyword>
<keyword evidence="5 11" id="KW-0808">Transferase</keyword>
<keyword evidence="8 11" id="KW-0067">ATP-binding</keyword>
<evidence type="ECO:0000256" key="9">
    <source>
        <dbReference type="ARBA" id="ARBA00023027"/>
    </source>
</evidence>
<dbReference type="EC" id="2.7.7.18" evidence="11"/>
<dbReference type="HAMAP" id="MF_00244">
    <property type="entry name" value="NaMN_adenylyltr"/>
    <property type="match status" value="1"/>
</dbReference>